<keyword evidence="3" id="KW-1185">Reference proteome</keyword>
<organism evidence="2 3">
    <name type="scientific">Trichormus variabilis N2B</name>
    <dbReference type="NCBI Taxonomy" id="2681315"/>
    <lineage>
        <taxon>Bacteria</taxon>
        <taxon>Bacillati</taxon>
        <taxon>Cyanobacteriota</taxon>
        <taxon>Cyanophyceae</taxon>
        <taxon>Nostocales</taxon>
        <taxon>Nostocaceae</taxon>
        <taxon>Trichormus</taxon>
    </lineage>
</organism>
<evidence type="ECO:0000313" key="2">
    <source>
        <dbReference type="EMBL" id="MBC1304002.1"/>
    </source>
</evidence>
<gene>
    <name evidence="2" type="ORF">GNE12_19005</name>
</gene>
<keyword evidence="1" id="KW-0812">Transmembrane</keyword>
<evidence type="ECO:0000313" key="3">
    <source>
        <dbReference type="Proteomes" id="UP000570851"/>
    </source>
</evidence>
<name>A0ABR6SC76_ANAVA</name>
<comment type="caution">
    <text evidence="2">The sequence shown here is derived from an EMBL/GenBank/DDBJ whole genome shotgun (WGS) entry which is preliminary data.</text>
</comment>
<keyword evidence="1" id="KW-0472">Membrane</keyword>
<sequence length="108" mass="12032">MLVANLHPSYQLGTGDWGLGIGDDIYSLLPLLPLLPLLLLVPSSLYLTPSADAHHPLGTFDSEMRLERWLFSLEEEKSTFVGNCPPDFQACYSHYVAWRSPTVDKTPS</sequence>
<feature type="transmembrane region" description="Helical" evidence="1">
    <location>
        <begin position="25"/>
        <end position="47"/>
    </location>
</feature>
<accession>A0ABR6SC76</accession>
<dbReference type="RefSeq" id="WP_011317420.1">
    <property type="nucleotide sequence ID" value="NZ_JACKZP010000084.1"/>
</dbReference>
<reference evidence="2 3" key="1">
    <citation type="submission" date="2019-11" db="EMBL/GenBank/DDBJ databases">
        <title>Comparison of genomes from free-living endosymbiotic cyanobacteria isolated from Azolla.</title>
        <authorList>
            <person name="Thiel T."/>
            <person name="Pratte B."/>
        </authorList>
    </citation>
    <scope>NUCLEOTIDE SEQUENCE [LARGE SCALE GENOMIC DNA]</scope>
    <source>
        <strain evidence="2 3">N2B</strain>
    </source>
</reference>
<protein>
    <submittedName>
        <fullName evidence="2">Uncharacterized protein</fullName>
    </submittedName>
</protein>
<dbReference type="GeneID" id="58723204"/>
<dbReference type="EMBL" id="JACKZP010000084">
    <property type="protein sequence ID" value="MBC1304002.1"/>
    <property type="molecule type" value="Genomic_DNA"/>
</dbReference>
<proteinExistence type="predicted"/>
<evidence type="ECO:0000256" key="1">
    <source>
        <dbReference type="SAM" id="Phobius"/>
    </source>
</evidence>
<keyword evidence="1" id="KW-1133">Transmembrane helix</keyword>
<dbReference type="Proteomes" id="UP000570851">
    <property type="component" value="Unassembled WGS sequence"/>
</dbReference>